<evidence type="ECO:0000256" key="6">
    <source>
        <dbReference type="ARBA" id="ARBA00023008"/>
    </source>
</evidence>
<dbReference type="PANTHER" id="PTHR38439">
    <property type="entry name" value="AURACYANIN-B"/>
    <property type="match status" value="1"/>
</dbReference>
<evidence type="ECO:0000256" key="5">
    <source>
        <dbReference type="ARBA" id="ARBA00022982"/>
    </source>
</evidence>
<dbReference type="GO" id="GO:0005507">
    <property type="term" value="F:copper ion binding"/>
    <property type="evidence" value="ECO:0007669"/>
    <property type="project" value="InterPro"/>
</dbReference>
<keyword evidence="2" id="KW-0813">Transport</keyword>
<keyword evidence="7" id="KW-0732">Signal</keyword>
<keyword evidence="4" id="KW-0574">Periplasm</keyword>
<evidence type="ECO:0000256" key="1">
    <source>
        <dbReference type="ARBA" id="ARBA00004418"/>
    </source>
</evidence>
<dbReference type="InterPro" id="IPR050845">
    <property type="entry name" value="Cu-binding_ET"/>
</dbReference>
<evidence type="ECO:0000256" key="7">
    <source>
        <dbReference type="SAM" id="SignalP"/>
    </source>
</evidence>
<proteinExistence type="predicted"/>
<dbReference type="OrthoDB" id="9816061at2"/>
<dbReference type="PANTHER" id="PTHR38439:SF3">
    <property type="entry name" value="COPPER-RESISTANT CUPROPROTEIN COPI"/>
    <property type="match status" value="1"/>
</dbReference>
<dbReference type="GO" id="GO:0042597">
    <property type="term" value="C:periplasmic space"/>
    <property type="evidence" value="ECO:0007669"/>
    <property type="project" value="UniProtKB-SubCell"/>
</dbReference>
<evidence type="ECO:0000256" key="4">
    <source>
        <dbReference type="ARBA" id="ARBA00022764"/>
    </source>
</evidence>
<protein>
    <submittedName>
        <fullName evidence="9">Plastocyanin</fullName>
    </submittedName>
</protein>
<dbReference type="InterPro" id="IPR028871">
    <property type="entry name" value="BlueCu_1_BS"/>
</dbReference>
<comment type="caution">
    <text evidence="9">The sequence shown here is derived from an EMBL/GenBank/DDBJ whole genome shotgun (WGS) entry which is preliminary data.</text>
</comment>
<gene>
    <name evidence="9" type="ORF">D3878_19450</name>
</gene>
<dbReference type="EMBL" id="QYUQ01000002">
    <property type="protein sequence ID" value="RJG03502.1"/>
    <property type="molecule type" value="Genomic_DNA"/>
</dbReference>
<keyword evidence="10" id="KW-1185">Reference proteome</keyword>
<organism evidence="9 10">
    <name type="scientific">Noviherbaspirillum sedimenti</name>
    <dbReference type="NCBI Taxonomy" id="2320865"/>
    <lineage>
        <taxon>Bacteria</taxon>
        <taxon>Pseudomonadati</taxon>
        <taxon>Pseudomonadota</taxon>
        <taxon>Betaproteobacteria</taxon>
        <taxon>Burkholderiales</taxon>
        <taxon>Oxalobacteraceae</taxon>
        <taxon>Noviherbaspirillum</taxon>
    </lineage>
</organism>
<dbReference type="PROSITE" id="PS00079">
    <property type="entry name" value="MULTICOPPER_OXIDASE1"/>
    <property type="match status" value="1"/>
</dbReference>
<name>A0A3A3GA77_9BURK</name>
<feature type="domain" description="Blue (type 1) copper" evidence="8">
    <location>
        <begin position="56"/>
        <end position="162"/>
    </location>
</feature>
<dbReference type="SUPFAM" id="SSF49503">
    <property type="entry name" value="Cupredoxins"/>
    <property type="match status" value="1"/>
</dbReference>
<reference evidence="10" key="1">
    <citation type="submission" date="2018-09" db="EMBL/GenBank/DDBJ databases">
        <authorList>
            <person name="Zhu H."/>
        </authorList>
    </citation>
    <scope>NUCLEOTIDE SEQUENCE [LARGE SCALE GENOMIC DNA]</scope>
    <source>
        <strain evidence="10">K1S02-23</strain>
    </source>
</reference>
<keyword evidence="5" id="KW-0249">Electron transport</keyword>
<sequence>MTLRTMLLSLSLVITTPAAFAHSDAPDVKHKADAPISAEEFSFGKQGDPKNVTRTITIDMNDRMRFIPGDIKVRQGETIRFVVRNQGKLLHEMVIGTMAELKSHQEMMRQHPGMEHDEAYMTHVGPGKKGEMVWQFSKAGEFYYACLIPGHFEAGMVGKITVTKG</sequence>
<evidence type="ECO:0000313" key="10">
    <source>
        <dbReference type="Proteomes" id="UP000266327"/>
    </source>
</evidence>
<dbReference type="Proteomes" id="UP000266327">
    <property type="component" value="Unassembled WGS sequence"/>
</dbReference>
<dbReference type="InterPro" id="IPR033138">
    <property type="entry name" value="Cu_oxidase_CS"/>
</dbReference>
<evidence type="ECO:0000256" key="2">
    <source>
        <dbReference type="ARBA" id="ARBA00022448"/>
    </source>
</evidence>
<dbReference type="InterPro" id="IPR000923">
    <property type="entry name" value="BlueCu_1"/>
</dbReference>
<dbReference type="PROSITE" id="PS00196">
    <property type="entry name" value="COPPER_BLUE"/>
    <property type="match status" value="1"/>
</dbReference>
<accession>A0A3A3GA77</accession>
<evidence type="ECO:0000313" key="9">
    <source>
        <dbReference type="EMBL" id="RJG03502.1"/>
    </source>
</evidence>
<dbReference type="CDD" id="cd04211">
    <property type="entry name" value="Cupredoxin_like_2"/>
    <property type="match status" value="1"/>
</dbReference>
<evidence type="ECO:0000259" key="8">
    <source>
        <dbReference type="Pfam" id="PF00127"/>
    </source>
</evidence>
<dbReference type="AlphaFoldDB" id="A0A3A3GA77"/>
<keyword evidence="3" id="KW-0479">Metal-binding</keyword>
<dbReference type="InterPro" id="IPR008972">
    <property type="entry name" value="Cupredoxin"/>
</dbReference>
<dbReference type="Gene3D" id="2.60.40.420">
    <property type="entry name" value="Cupredoxins - blue copper proteins"/>
    <property type="match status" value="1"/>
</dbReference>
<dbReference type="GO" id="GO:0009055">
    <property type="term" value="F:electron transfer activity"/>
    <property type="evidence" value="ECO:0007669"/>
    <property type="project" value="InterPro"/>
</dbReference>
<feature type="signal peptide" evidence="7">
    <location>
        <begin position="1"/>
        <end position="21"/>
    </location>
</feature>
<feature type="chain" id="PRO_5017273113" evidence="7">
    <location>
        <begin position="22"/>
        <end position="165"/>
    </location>
</feature>
<dbReference type="Pfam" id="PF00127">
    <property type="entry name" value="Copper-bind"/>
    <property type="match status" value="1"/>
</dbReference>
<comment type="subcellular location">
    <subcellularLocation>
        <location evidence="1">Periplasm</location>
    </subcellularLocation>
</comment>
<keyword evidence="6" id="KW-0186">Copper</keyword>
<evidence type="ECO:0000256" key="3">
    <source>
        <dbReference type="ARBA" id="ARBA00022723"/>
    </source>
</evidence>